<gene>
    <name evidence="1" type="ORF">A2782_01840</name>
</gene>
<protein>
    <submittedName>
        <fullName evidence="1">Uncharacterized protein</fullName>
    </submittedName>
</protein>
<dbReference type="EMBL" id="MHBW01000013">
    <property type="protein sequence ID" value="OGY09240.1"/>
    <property type="molecule type" value="Genomic_DNA"/>
</dbReference>
<sequence>MGAALYWAEGSRGGRFCVTNSDPHFILFMTRWLERIFNIPPNNLRAWLNIYSQQSDVELKEFWSDLTGIPGQFWEKLHKAYKFRL</sequence>
<comment type="caution">
    <text evidence="1">The sequence shown here is derived from an EMBL/GenBank/DDBJ whole genome shotgun (WGS) entry which is preliminary data.</text>
</comment>
<organism evidence="1 2">
    <name type="scientific">Candidatus Blackburnbacteria bacterium RIFCSPHIGHO2_01_FULL_43_15b</name>
    <dbReference type="NCBI Taxonomy" id="1797513"/>
    <lineage>
        <taxon>Bacteria</taxon>
        <taxon>Candidatus Blackburniibacteriota</taxon>
    </lineage>
</organism>
<dbReference type="AlphaFoldDB" id="A0A1G1V1H0"/>
<dbReference type="Proteomes" id="UP000177967">
    <property type="component" value="Unassembled WGS sequence"/>
</dbReference>
<evidence type="ECO:0000313" key="1">
    <source>
        <dbReference type="EMBL" id="OGY09240.1"/>
    </source>
</evidence>
<proteinExistence type="predicted"/>
<evidence type="ECO:0000313" key="2">
    <source>
        <dbReference type="Proteomes" id="UP000177967"/>
    </source>
</evidence>
<reference evidence="1 2" key="1">
    <citation type="journal article" date="2016" name="Nat. Commun.">
        <title>Thousands of microbial genomes shed light on interconnected biogeochemical processes in an aquifer system.</title>
        <authorList>
            <person name="Anantharaman K."/>
            <person name="Brown C.T."/>
            <person name="Hug L.A."/>
            <person name="Sharon I."/>
            <person name="Castelle C.J."/>
            <person name="Probst A.J."/>
            <person name="Thomas B.C."/>
            <person name="Singh A."/>
            <person name="Wilkins M.J."/>
            <person name="Karaoz U."/>
            <person name="Brodie E.L."/>
            <person name="Williams K.H."/>
            <person name="Hubbard S.S."/>
            <person name="Banfield J.F."/>
        </authorList>
    </citation>
    <scope>NUCLEOTIDE SEQUENCE [LARGE SCALE GENOMIC DNA]</scope>
</reference>
<name>A0A1G1V1H0_9BACT</name>
<accession>A0A1G1V1H0</accession>